<accession>A0A7C9M7Z8</accession>
<reference evidence="2 3" key="1">
    <citation type="submission" date="2019-12" db="EMBL/GenBank/DDBJ databases">
        <title>Deinococcus sp. HMF7620 Genome sequencing and assembly.</title>
        <authorList>
            <person name="Kang H."/>
            <person name="Kim H."/>
            <person name="Joh K."/>
        </authorList>
    </citation>
    <scope>NUCLEOTIDE SEQUENCE [LARGE SCALE GENOMIC DNA]</scope>
    <source>
        <strain evidence="2 3">HMF7620</strain>
    </source>
</reference>
<dbReference type="NCBIfam" id="NF033545">
    <property type="entry name" value="transpos_IS630"/>
    <property type="match status" value="1"/>
</dbReference>
<dbReference type="Proteomes" id="UP000483286">
    <property type="component" value="Unassembled WGS sequence"/>
</dbReference>
<organism evidence="2 3">
    <name type="scientific">Deinococcus arboris</name>
    <dbReference type="NCBI Taxonomy" id="2682977"/>
    <lineage>
        <taxon>Bacteria</taxon>
        <taxon>Thermotogati</taxon>
        <taxon>Deinococcota</taxon>
        <taxon>Deinococci</taxon>
        <taxon>Deinococcales</taxon>
        <taxon>Deinococcaceae</taxon>
        <taxon>Deinococcus</taxon>
    </lineage>
</organism>
<dbReference type="AlphaFoldDB" id="A0A7C9M7Z8"/>
<dbReference type="InterPro" id="IPR038717">
    <property type="entry name" value="Tc1-like_DDE_dom"/>
</dbReference>
<dbReference type="EMBL" id="WQLB01000025">
    <property type="protein sequence ID" value="MVN88245.1"/>
    <property type="molecule type" value="Genomic_DNA"/>
</dbReference>
<evidence type="ECO:0000259" key="1">
    <source>
        <dbReference type="Pfam" id="PF13358"/>
    </source>
</evidence>
<feature type="domain" description="Tc1-like transposase DDE" evidence="1">
    <location>
        <begin position="183"/>
        <end position="334"/>
    </location>
</feature>
<name>A0A7C9M7Z8_9DEIO</name>
<gene>
    <name evidence="2" type="ORF">GO986_15975</name>
</gene>
<dbReference type="Pfam" id="PF13358">
    <property type="entry name" value="DDE_3"/>
    <property type="match status" value="1"/>
</dbReference>
<dbReference type="InterPro" id="IPR047655">
    <property type="entry name" value="Transpos_IS630-like"/>
</dbReference>
<dbReference type="SUPFAM" id="SSF46689">
    <property type="entry name" value="Homeodomain-like"/>
    <property type="match status" value="1"/>
</dbReference>
<dbReference type="Pfam" id="PF13565">
    <property type="entry name" value="HTH_32"/>
    <property type="match status" value="1"/>
</dbReference>
<dbReference type="InterPro" id="IPR009057">
    <property type="entry name" value="Homeodomain-like_sf"/>
</dbReference>
<dbReference type="RefSeq" id="WP_157460303.1">
    <property type="nucleotide sequence ID" value="NZ_WQLB01000025.1"/>
</dbReference>
<proteinExistence type="predicted"/>
<evidence type="ECO:0000313" key="2">
    <source>
        <dbReference type="EMBL" id="MVN88245.1"/>
    </source>
</evidence>
<protein>
    <submittedName>
        <fullName evidence="2">IS630 family transposase</fullName>
    </submittedName>
</protein>
<keyword evidence="3" id="KW-1185">Reference proteome</keyword>
<comment type="caution">
    <text evidence="2">The sequence shown here is derived from an EMBL/GenBank/DDBJ whole genome shotgun (WGS) entry which is preliminary data.</text>
</comment>
<sequence length="372" mass="42699">MPRARLTVRLDDDQRQQLRKITRAGRSSAREIAHAHILLKSDVGLSDAQIAEQLGVSTQTVLRVRTRFVNETLEAALKPRRPSAYKPRKVDGRLEAHIIALAAGDPPDGRSQWSLRLLADVLVKLEHVNGISPETVRQGLKKNELKPHLKRQWCIPPKQNAAFVCAMEDVLDLYEQPYDPQSPVVCFDERPCQLIGEVRTPLPIKPGSAKRVDYEYERHGMGNVFGYFEPLRGWREMEVTQRRTAADFARCLKRLVDEFYPDAHKIRLVLDNLSSHTLAPLYTVYEPAEARRIAQKLELHFTPKHGSWLNAVEIEFSALSKQCLDRRVTSLDMLQDVVKPWTLARNQRLKALNWQFRTPDARIKLARLYPSI</sequence>
<evidence type="ECO:0000313" key="3">
    <source>
        <dbReference type="Proteomes" id="UP000483286"/>
    </source>
</evidence>